<protein>
    <submittedName>
        <fullName evidence="1">Uncharacterized protein</fullName>
    </submittedName>
</protein>
<evidence type="ECO:0000313" key="2">
    <source>
        <dbReference type="Proteomes" id="UP000249016"/>
    </source>
</evidence>
<gene>
    <name evidence="1" type="ORF">HMF3257_03685</name>
</gene>
<name>A0A327NIH4_9BACT</name>
<sequence length="62" mass="7173">MNRETLMAHKERVEALLFANVKEVEFIRQADGIDLVILDTYYLSGRALAAEHMQIINQLEQI</sequence>
<proteinExistence type="predicted"/>
<comment type="caution">
    <text evidence="1">The sequence shown here is derived from an EMBL/GenBank/DDBJ whole genome shotgun (WGS) entry which is preliminary data.</text>
</comment>
<evidence type="ECO:0000313" key="1">
    <source>
        <dbReference type="EMBL" id="RAI73734.1"/>
    </source>
</evidence>
<dbReference type="EMBL" id="QLII01000001">
    <property type="protein sequence ID" value="RAI73734.1"/>
    <property type="molecule type" value="Genomic_DNA"/>
</dbReference>
<dbReference type="OrthoDB" id="9971058at2"/>
<keyword evidence="2" id="KW-1185">Reference proteome</keyword>
<reference evidence="1 2" key="1">
    <citation type="submission" date="2018-06" db="EMBL/GenBank/DDBJ databases">
        <title>Spirosoma sp. HMF3257 Genome sequencing and assembly.</title>
        <authorList>
            <person name="Kang H."/>
            <person name="Cha I."/>
            <person name="Kim H."/>
            <person name="Kang J."/>
            <person name="Joh K."/>
        </authorList>
    </citation>
    <scope>NUCLEOTIDE SEQUENCE [LARGE SCALE GENOMIC DNA]</scope>
    <source>
        <strain evidence="1 2">HMF3257</strain>
    </source>
</reference>
<dbReference type="RefSeq" id="WP_111340608.1">
    <property type="nucleotide sequence ID" value="NZ_QLII01000001.1"/>
</dbReference>
<dbReference type="Proteomes" id="UP000249016">
    <property type="component" value="Unassembled WGS sequence"/>
</dbReference>
<accession>A0A327NIH4</accession>
<organism evidence="1 2">
    <name type="scientific">Spirosoma telluris</name>
    <dbReference type="NCBI Taxonomy" id="2183553"/>
    <lineage>
        <taxon>Bacteria</taxon>
        <taxon>Pseudomonadati</taxon>
        <taxon>Bacteroidota</taxon>
        <taxon>Cytophagia</taxon>
        <taxon>Cytophagales</taxon>
        <taxon>Cytophagaceae</taxon>
        <taxon>Spirosoma</taxon>
    </lineage>
</organism>
<dbReference type="AlphaFoldDB" id="A0A327NIH4"/>